<reference evidence="4 5" key="1">
    <citation type="submission" date="2024-01" db="EMBL/GenBank/DDBJ databases">
        <title>The genomes of 5 underutilized Papilionoideae crops provide insights into root nodulation and disease resistance.</title>
        <authorList>
            <person name="Yuan L."/>
        </authorList>
    </citation>
    <scope>NUCLEOTIDE SEQUENCE [LARGE SCALE GENOMIC DNA]</scope>
    <source>
        <strain evidence="4">LY-2023</strain>
        <tissue evidence="4">Leaf</tissue>
    </source>
</reference>
<dbReference type="InterPro" id="IPR046431">
    <property type="entry name" value="FAF_dom"/>
</dbReference>
<evidence type="ECO:0000259" key="3">
    <source>
        <dbReference type="Pfam" id="PF11250"/>
    </source>
</evidence>
<accession>A0AAN9K7R5</accession>
<evidence type="ECO:0000256" key="1">
    <source>
        <dbReference type="ARBA" id="ARBA00008690"/>
    </source>
</evidence>
<dbReference type="EMBL" id="JAYKXN010000002">
    <property type="protein sequence ID" value="KAK7311596.1"/>
    <property type="molecule type" value="Genomic_DNA"/>
</dbReference>
<comment type="similarity">
    <text evidence="1">Belongs to the fantastic four family.</text>
</comment>
<evidence type="ECO:0000256" key="2">
    <source>
        <dbReference type="SAM" id="MobiDB-lite"/>
    </source>
</evidence>
<feature type="region of interest" description="Disordered" evidence="2">
    <location>
        <begin position="141"/>
        <end position="172"/>
    </location>
</feature>
<feature type="domain" description="FAF" evidence="3">
    <location>
        <begin position="55"/>
        <end position="109"/>
    </location>
</feature>
<evidence type="ECO:0000313" key="4">
    <source>
        <dbReference type="EMBL" id="KAK7311596.1"/>
    </source>
</evidence>
<dbReference type="PANTHER" id="PTHR33155">
    <property type="entry name" value="FANTASTIC FOUR-LIKE PROTEIN (DUF3049)"/>
    <property type="match status" value="1"/>
</dbReference>
<dbReference type="Proteomes" id="UP001359559">
    <property type="component" value="Unassembled WGS sequence"/>
</dbReference>
<keyword evidence="5" id="KW-1185">Reference proteome</keyword>
<gene>
    <name evidence="4" type="ORF">RJT34_09845</name>
</gene>
<name>A0AAN9K7R5_CLITE</name>
<protein>
    <recommendedName>
        <fullName evidence="3">FAF domain-containing protein</fullName>
    </recommendedName>
</protein>
<dbReference type="AlphaFoldDB" id="A0AAN9K7R5"/>
<dbReference type="PANTHER" id="PTHR33155:SF58">
    <property type="entry name" value="DUF3049 FAMILY PROTEIN"/>
    <property type="match status" value="1"/>
</dbReference>
<proteinExistence type="inferred from homology"/>
<sequence>MWSPSSPRFQSTIIGDVIGTESGDYMMSDAVEQMEWEPRPKVRSKERGGRRKKREFPPLITLLRRTGQMPWIFQREYGEEGRLVVAVQKVRCSEYKEARREGGRICMRFVRAQYDDDDDDERAYCEECGYSMDYDEDFEFNEETESVDNAKEEKEEENDFALGKEGSDNCDENEGLGEGVTYGGGAGLLHDSESFCGVGGASASVFLGRACSSPLRPMTPVM</sequence>
<evidence type="ECO:0000313" key="5">
    <source>
        <dbReference type="Proteomes" id="UP001359559"/>
    </source>
</evidence>
<organism evidence="4 5">
    <name type="scientific">Clitoria ternatea</name>
    <name type="common">Butterfly pea</name>
    <dbReference type="NCBI Taxonomy" id="43366"/>
    <lineage>
        <taxon>Eukaryota</taxon>
        <taxon>Viridiplantae</taxon>
        <taxon>Streptophyta</taxon>
        <taxon>Embryophyta</taxon>
        <taxon>Tracheophyta</taxon>
        <taxon>Spermatophyta</taxon>
        <taxon>Magnoliopsida</taxon>
        <taxon>eudicotyledons</taxon>
        <taxon>Gunneridae</taxon>
        <taxon>Pentapetalae</taxon>
        <taxon>rosids</taxon>
        <taxon>fabids</taxon>
        <taxon>Fabales</taxon>
        <taxon>Fabaceae</taxon>
        <taxon>Papilionoideae</taxon>
        <taxon>50 kb inversion clade</taxon>
        <taxon>NPAAA clade</taxon>
        <taxon>indigoferoid/millettioid clade</taxon>
        <taxon>Phaseoleae</taxon>
        <taxon>Clitoria</taxon>
    </lineage>
</organism>
<dbReference type="InterPro" id="IPR021410">
    <property type="entry name" value="FAF"/>
</dbReference>
<dbReference type="Pfam" id="PF11250">
    <property type="entry name" value="FAF"/>
    <property type="match status" value="1"/>
</dbReference>
<comment type="caution">
    <text evidence="4">The sequence shown here is derived from an EMBL/GenBank/DDBJ whole genome shotgun (WGS) entry which is preliminary data.</text>
</comment>